<name>W6YK73_COCC2</name>
<dbReference type="HOGENOM" id="CLU_1086416_0_0_1"/>
<dbReference type="GeneID" id="19152717"/>
<dbReference type="RefSeq" id="XP_007709632.1">
    <property type="nucleotide sequence ID" value="XM_007711442.1"/>
</dbReference>
<evidence type="ECO:0000313" key="4">
    <source>
        <dbReference type="Proteomes" id="UP000053841"/>
    </source>
</evidence>
<dbReference type="Pfam" id="PF22980">
    <property type="entry name" value="Myb_DNA-bind_8"/>
    <property type="match status" value="2"/>
</dbReference>
<organism evidence="3 4">
    <name type="scientific">Cochliobolus carbonum (strain 26-R-13)</name>
    <name type="common">Maize leaf spot fungus</name>
    <name type="synonym">Bipolaris zeicola</name>
    <dbReference type="NCBI Taxonomy" id="930089"/>
    <lineage>
        <taxon>Eukaryota</taxon>
        <taxon>Fungi</taxon>
        <taxon>Dikarya</taxon>
        <taxon>Ascomycota</taxon>
        <taxon>Pezizomycotina</taxon>
        <taxon>Dothideomycetes</taxon>
        <taxon>Pleosporomycetidae</taxon>
        <taxon>Pleosporales</taxon>
        <taxon>Pleosporineae</taxon>
        <taxon>Pleosporaceae</taxon>
        <taxon>Bipolaris</taxon>
    </lineage>
</organism>
<keyword evidence="4" id="KW-1185">Reference proteome</keyword>
<dbReference type="InterPro" id="IPR054505">
    <property type="entry name" value="Myb_DNA-bind_8"/>
</dbReference>
<feature type="domain" description="Myb-like DNA-binding" evidence="2">
    <location>
        <begin position="5"/>
        <end position="51"/>
    </location>
</feature>
<evidence type="ECO:0000313" key="3">
    <source>
        <dbReference type="EMBL" id="EUC36034.1"/>
    </source>
</evidence>
<protein>
    <recommendedName>
        <fullName evidence="2">Myb-like DNA-binding domain-containing protein</fullName>
    </recommendedName>
</protein>
<evidence type="ECO:0000259" key="2">
    <source>
        <dbReference type="Pfam" id="PF22980"/>
    </source>
</evidence>
<accession>W6YK73</accession>
<gene>
    <name evidence="3" type="ORF">COCCADRAFT_89181</name>
</gene>
<proteinExistence type="predicted"/>
<dbReference type="KEGG" id="bze:COCCADRAFT_89181"/>
<dbReference type="Proteomes" id="UP000053841">
    <property type="component" value="Unassembled WGS sequence"/>
</dbReference>
<feature type="domain" description="Myb-like DNA-binding" evidence="2">
    <location>
        <begin position="61"/>
        <end position="105"/>
    </location>
</feature>
<evidence type="ECO:0000256" key="1">
    <source>
        <dbReference type="SAM" id="MobiDB-lite"/>
    </source>
</evidence>
<dbReference type="AlphaFoldDB" id="W6YK73"/>
<reference evidence="3 4" key="1">
    <citation type="journal article" date="2013" name="PLoS Genet.">
        <title>Comparative genome structure, secondary metabolite, and effector coding capacity across Cochliobolus pathogens.</title>
        <authorList>
            <person name="Condon B.J."/>
            <person name="Leng Y."/>
            <person name="Wu D."/>
            <person name="Bushley K.E."/>
            <person name="Ohm R.A."/>
            <person name="Otillar R."/>
            <person name="Martin J."/>
            <person name="Schackwitz W."/>
            <person name="Grimwood J."/>
            <person name="MohdZainudin N."/>
            <person name="Xue C."/>
            <person name="Wang R."/>
            <person name="Manning V.A."/>
            <person name="Dhillon B."/>
            <person name="Tu Z.J."/>
            <person name="Steffenson B.J."/>
            <person name="Salamov A."/>
            <person name="Sun H."/>
            <person name="Lowry S."/>
            <person name="LaButti K."/>
            <person name="Han J."/>
            <person name="Copeland A."/>
            <person name="Lindquist E."/>
            <person name="Barry K."/>
            <person name="Schmutz J."/>
            <person name="Baker S.E."/>
            <person name="Ciuffetti L.M."/>
            <person name="Grigoriev I.V."/>
            <person name="Zhong S."/>
            <person name="Turgeon B.G."/>
        </authorList>
    </citation>
    <scope>NUCLEOTIDE SEQUENCE [LARGE SCALE GENOMIC DNA]</scope>
    <source>
        <strain evidence="3 4">26-R-13</strain>
    </source>
</reference>
<dbReference type="eggNOG" id="ENOG502RM9I">
    <property type="taxonomic scope" value="Eukaryota"/>
</dbReference>
<dbReference type="EMBL" id="KI964566">
    <property type="protein sequence ID" value="EUC36034.1"/>
    <property type="molecule type" value="Genomic_DNA"/>
</dbReference>
<sequence length="225" mass="24708">MPSDSENITYLYQVLTHNGPPTIDWEAVSAALDLNKGAVMKRWSRLKSAVERQQTSSSSSYPFLWLCIKHSTRTNPINWEVIATACNTTTGAASKRYSRMKLAFERGDAVPSSPVKASPAKTKAACKPVTKDEPGASENVKTSPNAKRKRSVLKTTAVLDDEDEESDVKPKRGKRNMTKKAAVKEEYEDSDAFFSVEEPTGAITEAADVKSEEYNNLLPADDVCA</sequence>
<feature type="region of interest" description="Disordered" evidence="1">
    <location>
        <begin position="109"/>
        <end position="184"/>
    </location>
</feature>
<dbReference type="OrthoDB" id="3944408at2759"/>